<evidence type="ECO:0000256" key="1">
    <source>
        <dbReference type="SAM" id="SignalP"/>
    </source>
</evidence>
<keyword evidence="1" id="KW-0732">Signal</keyword>
<proteinExistence type="predicted"/>
<feature type="chain" id="PRO_5005220227" evidence="1">
    <location>
        <begin position="22"/>
        <end position="729"/>
    </location>
</feature>
<dbReference type="EMBL" id="CWJI01000002">
    <property type="protein sequence ID" value="CRY54592.1"/>
    <property type="molecule type" value="Genomic_DNA"/>
</dbReference>
<dbReference type="SUPFAM" id="SSF55729">
    <property type="entry name" value="Acyl-CoA N-acyltransferases (Nat)"/>
    <property type="match status" value="1"/>
</dbReference>
<organism evidence="2 3">
    <name type="scientific">Yersinia intermedia</name>
    <dbReference type="NCBI Taxonomy" id="631"/>
    <lineage>
        <taxon>Bacteria</taxon>
        <taxon>Pseudomonadati</taxon>
        <taxon>Pseudomonadota</taxon>
        <taxon>Gammaproteobacteria</taxon>
        <taxon>Enterobacterales</taxon>
        <taxon>Yersiniaceae</taxon>
        <taxon>Yersinia</taxon>
    </lineage>
</organism>
<dbReference type="GO" id="GO:0016740">
    <property type="term" value="F:transferase activity"/>
    <property type="evidence" value="ECO:0007669"/>
    <property type="project" value="UniProtKB-KW"/>
</dbReference>
<keyword evidence="2" id="KW-0808">Transferase</keyword>
<protein>
    <submittedName>
        <fullName evidence="2">N-acetyltransferase GCN5</fullName>
    </submittedName>
</protein>
<sequence>MNIAIKLFSSIILITSTSAYSNDSVCFYTENNFEGDNTCLYSGQQVDLYAEFKKSFHTESDPKIIDNDSVESINIPLGMMATIYKNDNFSPPFFTLTESINVNQLKRLRMRTEISSLKVSENKKLNCNINCTIFNTHKINLPEAFGQYWHDDRLLNKQVILILNSKYYRKIEGYSINLLNGPNINVTENEIIFSDYAAINQFNFEYNKNANELAFIIQLSGDFVQFQYIQTQKKQLVDISPIVSFKWLKTTNVNPEIIIENYNYNDVPVIINRAILTADTGDKNWGKRDLSQTSKAMCSFTPFLNIYNYITHGTCQQLDGIIFNTIDYFNHSTKEKTLHIAGESRPLKQKDLAKISSDKVDENIDDNYMTLRYIDSTNHHQSLSLPAVAKTCGMSIYVLVSSRPNRQGRPPCIDWTLDIMTDFTLLFGHDLQTWNSEYFGKVVNSIIRTGSTGVVVEDSALEQRFSNAIREKVTDRSTGNPLAQIKTAFDYAQLSYLIHTAYYTSHDMPSQVEQLPLGIYELLLETFVYKPTTPMVIENGEQIPQHDLNFEIDIIATPTPEEAAKLSAEEIEKIRASREELTNIIEQWSERYQGSHIVDLDANTDTAAVLSQILHAGHIVTGIIHRRLIIKRPGEIYVVVKFRGETVAIVLADRFNNRNQVELVASATLPDYVLSPNRDGTVRGAGTAAVIALAQYLQEQGANTLFSEVISQPSARVKQKVGFNFKSGF</sequence>
<reference evidence="3" key="1">
    <citation type="submission" date="2015-03" db="EMBL/GenBank/DDBJ databases">
        <authorList>
            <consortium name="Pathogen Informatics"/>
        </authorList>
    </citation>
    <scope>NUCLEOTIDE SEQUENCE [LARGE SCALE GENOMIC DNA]</scope>
    <source>
        <strain evidence="3">R148</strain>
    </source>
</reference>
<dbReference type="InterPro" id="IPR011024">
    <property type="entry name" value="G_crystallin-like"/>
</dbReference>
<dbReference type="RefSeq" id="WP_230822782.1">
    <property type="nucleotide sequence ID" value="NZ_CWJI01000002.1"/>
</dbReference>
<accession>A0A0H5LUM1</accession>
<feature type="signal peptide" evidence="1">
    <location>
        <begin position="1"/>
        <end position="21"/>
    </location>
</feature>
<evidence type="ECO:0000313" key="2">
    <source>
        <dbReference type="EMBL" id="CRY54592.1"/>
    </source>
</evidence>
<dbReference type="InterPro" id="IPR016181">
    <property type="entry name" value="Acyl_CoA_acyltransferase"/>
</dbReference>
<evidence type="ECO:0000313" key="3">
    <source>
        <dbReference type="Proteomes" id="UP000043316"/>
    </source>
</evidence>
<name>A0A0H5LUM1_YERIN</name>
<dbReference type="Proteomes" id="UP000043316">
    <property type="component" value="Unassembled WGS sequence"/>
</dbReference>
<dbReference type="SUPFAM" id="SSF49695">
    <property type="entry name" value="gamma-Crystallin-like"/>
    <property type="match status" value="1"/>
</dbReference>
<dbReference type="Gene3D" id="2.60.20.10">
    <property type="entry name" value="Crystallins"/>
    <property type="match status" value="1"/>
</dbReference>
<gene>
    <name evidence="2" type="ORF">ERS008476_01517</name>
</gene>
<dbReference type="AlphaFoldDB" id="A0A0H5LUM1"/>